<organism evidence="1 2">
    <name type="scientific">Neobacillus sedimentimangrovi</name>
    <dbReference type="NCBI Taxonomy" id="2699460"/>
    <lineage>
        <taxon>Bacteria</taxon>
        <taxon>Bacillati</taxon>
        <taxon>Bacillota</taxon>
        <taxon>Bacilli</taxon>
        <taxon>Bacillales</taxon>
        <taxon>Bacillaceae</taxon>
        <taxon>Neobacillus</taxon>
    </lineage>
</organism>
<dbReference type="EMBL" id="JAJODE010000004">
    <property type="protein sequence ID" value="MCD4837800.1"/>
    <property type="molecule type" value="Genomic_DNA"/>
</dbReference>
<proteinExistence type="predicted"/>
<accession>A0ABS8QEZ7</accession>
<evidence type="ECO:0000313" key="2">
    <source>
        <dbReference type="Proteomes" id="UP001162836"/>
    </source>
</evidence>
<keyword evidence="2" id="KW-1185">Reference proteome</keyword>
<dbReference type="PIRSF" id="PIRSF011560">
    <property type="entry name" value="ComK"/>
    <property type="match status" value="1"/>
</dbReference>
<protein>
    <submittedName>
        <fullName evidence="1">Competence protein ComK</fullName>
    </submittedName>
</protein>
<reference evidence="1 2" key="1">
    <citation type="journal article" date="2023" name="Antonie Van Leeuwenhoek">
        <title>Unveiling the genomic potential of a novel thermostable glycoside hydrolases producing Neobacillus sedimentimangrovi UE25.</title>
        <authorList>
            <person name="Ejaz U."/>
            <person name="Saleem F."/>
            <person name="Rashid R."/>
            <person name="Hasan K.A."/>
            <person name="Syed M.N."/>
            <person name="Sohail M."/>
        </authorList>
    </citation>
    <scope>NUCLEOTIDE SEQUENCE [LARGE SCALE GENOMIC DNA]</scope>
    <source>
        <strain evidence="1 2">UE25</strain>
    </source>
</reference>
<comment type="caution">
    <text evidence="1">The sequence shown here is derived from an EMBL/GenBank/DDBJ whole genome shotgun (WGS) entry which is preliminary data.</text>
</comment>
<dbReference type="RefSeq" id="WP_038540283.1">
    <property type="nucleotide sequence ID" value="NZ_JAAFZF010000005.1"/>
</dbReference>
<sequence>MNQHLEEYEVNSFTMLLEPVQYGSKLFTKVIEISDEFLVPLKPLDVIKNSCKYFGVDYESRKKGTKQLIGYTRKVPIAIEPSNRIFFFPTTSPAGNECIWISSEHVENYRRIGPQQTLITFRNKYTHVLPVSYGMIEKQMLRTSLLKTKLLQRIEGRKMSFYLMDRPKTLQALEKSHDYE</sequence>
<name>A0ABS8QEZ7_9BACI</name>
<evidence type="ECO:0000313" key="1">
    <source>
        <dbReference type="EMBL" id="MCD4837800.1"/>
    </source>
</evidence>
<dbReference type="Pfam" id="PF06338">
    <property type="entry name" value="ComK"/>
    <property type="match status" value="1"/>
</dbReference>
<gene>
    <name evidence="1" type="ORF">LRS37_02670</name>
</gene>
<dbReference type="Proteomes" id="UP001162836">
    <property type="component" value="Unassembled WGS sequence"/>
</dbReference>
<dbReference type="InterPro" id="IPR010461">
    <property type="entry name" value="ComK"/>
</dbReference>